<dbReference type="Gene3D" id="3.30.460.10">
    <property type="entry name" value="Beta Polymerase, domain 2"/>
    <property type="match status" value="1"/>
</dbReference>
<evidence type="ECO:0000313" key="2">
    <source>
        <dbReference type="EMBL" id="MBE9079166.1"/>
    </source>
</evidence>
<dbReference type="Proteomes" id="UP000636505">
    <property type="component" value="Unassembled WGS sequence"/>
</dbReference>
<evidence type="ECO:0000313" key="3">
    <source>
        <dbReference type="Proteomes" id="UP000636505"/>
    </source>
</evidence>
<dbReference type="InterPro" id="IPR002934">
    <property type="entry name" value="Polymerase_NTP_transf_dom"/>
</dbReference>
<dbReference type="CDD" id="cd05403">
    <property type="entry name" value="NT_KNTase_like"/>
    <property type="match status" value="1"/>
</dbReference>
<protein>
    <submittedName>
        <fullName evidence="2">Nucleotidyltransferase domain-containing protein</fullName>
    </submittedName>
</protein>
<reference evidence="2" key="1">
    <citation type="submission" date="2020-10" db="EMBL/GenBank/DDBJ databases">
        <authorList>
            <person name="Castelo-Branco R."/>
            <person name="Eusebio N."/>
            <person name="Adriana R."/>
            <person name="Vieira A."/>
            <person name="Brugerolle De Fraissinette N."/>
            <person name="Rezende De Castro R."/>
            <person name="Schneider M.P."/>
            <person name="Vasconcelos V."/>
            <person name="Leao P.N."/>
        </authorList>
    </citation>
    <scope>NUCLEOTIDE SEQUENCE</scope>
    <source>
        <strain evidence="2">LEGE 07310</strain>
    </source>
</reference>
<dbReference type="AlphaFoldDB" id="A0A8J7AHE1"/>
<dbReference type="EMBL" id="JADEXG010000049">
    <property type="protein sequence ID" value="MBE9079166.1"/>
    <property type="molecule type" value="Genomic_DNA"/>
</dbReference>
<dbReference type="GO" id="GO:0016779">
    <property type="term" value="F:nucleotidyltransferase activity"/>
    <property type="evidence" value="ECO:0007669"/>
    <property type="project" value="InterPro"/>
</dbReference>
<dbReference type="PANTHER" id="PTHR33933">
    <property type="entry name" value="NUCLEOTIDYLTRANSFERASE"/>
    <property type="match status" value="1"/>
</dbReference>
<evidence type="ECO:0000259" key="1">
    <source>
        <dbReference type="Pfam" id="PF01909"/>
    </source>
</evidence>
<name>A0A8J7AHE1_9CYAN</name>
<proteinExistence type="predicted"/>
<sequence>MMTERDRAILNQFAAKVRQQFSDAQIWAFGSRARGDAQPDSDLDICVVVEKLDQNIREKISYIAWETGFDNDLLITTVKFSRQKFEDSPCSTSPLVRNILREGVPA</sequence>
<dbReference type="InterPro" id="IPR052548">
    <property type="entry name" value="Type_VII_TA_antitoxin"/>
</dbReference>
<dbReference type="RefSeq" id="WP_193909841.1">
    <property type="nucleotide sequence ID" value="NZ_JADEXG010000049.1"/>
</dbReference>
<dbReference type="InterPro" id="IPR043519">
    <property type="entry name" value="NT_sf"/>
</dbReference>
<organism evidence="2 3">
    <name type="scientific">Vasconcelosia minhoensis LEGE 07310</name>
    <dbReference type="NCBI Taxonomy" id="915328"/>
    <lineage>
        <taxon>Bacteria</taxon>
        <taxon>Bacillati</taxon>
        <taxon>Cyanobacteriota</taxon>
        <taxon>Cyanophyceae</taxon>
        <taxon>Nodosilineales</taxon>
        <taxon>Cymatolegaceae</taxon>
        <taxon>Vasconcelosia</taxon>
        <taxon>Vasconcelosia minhoensis</taxon>
    </lineage>
</organism>
<gene>
    <name evidence="2" type="ORF">IQ241_17985</name>
</gene>
<dbReference type="SUPFAM" id="SSF81301">
    <property type="entry name" value="Nucleotidyltransferase"/>
    <property type="match status" value="1"/>
</dbReference>
<comment type="caution">
    <text evidence="2">The sequence shown here is derived from an EMBL/GenBank/DDBJ whole genome shotgun (WGS) entry which is preliminary data.</text>
</comment>
<accession>A0A8J7AHE1</accession>
<dbReference type="Pfam" id="PF01909">
    <property type="entry name" value="NTP_transf_2"/>
    <property type="match status" value="1"/>
</dbReference>
<feature type="domain" description="Polymerase nucleotidyl transferase" evidence="1">
    <location>
        <begin position="11"/>
        <end position="86"/>
    </location>
</feature>
<dbReference type="PANTHER" id="PTHR33933:SF1">
    <property type="entry name" value="PROTEIN ADENYLYLTRANSFERASE MNTA-RELATED"/>
    <property type="match status" value="1"/>
</dbReference>
<keyword evidence="3" id="KW-1185">Reference proteome</keyword>